<gene>
    <name evidence="2" type="ORF">ACN42_g2713</name>
</gene>
<feature type="region of interest" description="Disordered" evidence="1">
    <location>
        <begin position="1"/>
        <end position="84"/>
    </location>
</feature>
<protein>
    <submittedName>
        <fullName evidence="2">Uncharacterized protein</fullName>
    </submittedName>
</protein>
<keyword evidence="3" id="KW-1185">Reference proteome</keyword>
<dbReference type="AlphaFoldDB" id="A0A101MPK7"/>
<organism evidence="2 3">
    <name type="scientific">Penicillium freii</name>
    <dbReference type="NCBI Taxonomy" id="48697"/>
    <lineage>
        <taxon>Eukaryota</taxon>
        <taxon>Fungi</taxon>
        <taxon>Dikarya</taxon>
        <taxon>Ascomycota</taxon>
        <taxon>Pezizomycotina</taxon>
        <taxon>Eurotiomycetes</taxon>
        <taxon>Eurotiomycetidae</taxon>
        <taxon>Eurotiales</taxon>
        <taxon>Aspergillaceae</taxon>
        <taxon>Penicillium</taxon>
    </lineage>
</organism>
<dbReference type="Proteomes" id="UP000055045">
    <property type="component" value="Unassembled WGS sequence"/>
</dbReference>
<reference evidence="2 3" key="1">
    <citation type="submission" date="2015-10" db="EMBL/GenBank/DDBJ databases">
        <title>Genome sequencing of Penicillium freii.</title>
        <authorList>
            <person name="Nguyen H.D."/>
            <person name="Visagie C.M."/>
            <person name="Seifert K.A."/>
        </authorList>
    </citation>
    <scope>NUCLEOTIDE SEQUENCE [LARGE SCALE GENOMIC DNA]</scope>
    <source>
        <strain evidence="2 3">DAOM 242723</strain>
    </source>
</reference>
<proteinExistence type="predicted"/>
<evidence type="ECO:0000313" key="3">
    <source>
        <dbReference type="Proteomes" id="UP000055045"/>
    </source>
</evidence>
<evidence type="ECO:0000256" key="1">
    <source>
        <dbReference type="SAM" id="MobiDB-lite"/>
    </source>
</evidence>
<comment type="caution">
    <text evidence="2">The sequence shown here is derived from an EMBL/GenBank/DDBJ whole genome shotgun (WGS) entry which is preliminary data.</text>
</comment>
<feature type="compositionally biased region" description="Basic and acidic residues" evidence="1">
    <location>
        <begin position="10"/>
        <end position="20"/>
    </location>
</feature>
<dbReference type="EMBL" id="LLXE01000050">
    <property type="protein sequence ID" value="KUM64354.1"/>
    <property type="molecule type" value="Genomic_DNA"/>
</dbReference>
<sequence>MRNAPPGTRCAHEDGRKGCESMRPGSDSGQGLSTEEKKKKKRKKEKKKKKNTKSIREVRPCLQEKMENQTVWHRPQPLPSRSGI</sequence>
<feature type="compositionally biased region" description="Basic and acidic residues" evidence="1">
    <location>
        <begin position="54"/>
        <end position="67"/>
    </location>
</feature>
<name>A0A101MPK7_PENFR</name>
<accession>A0A101MPK7</accession>
<evidence type="ECO:0000313" key="2">
    <source>
        <dbReference type="EMBL" id="KUM64354.1"/>
    </source>
</evidence>
<feature type="compositionally biased region" description="Basic residues" evidence="1">
    <location>
        <begin position="38"/>
        <end position="53"/>
    </location>
</feature>